<feature type="compositionally biased region" description="Polar residues" evidence="1">
    <location>
        <begin position="815"/>
        <end position="835"/>
    </location>
</feature>
<feature type="region of interest" description="Disordered" evidence="1">
    <location>
        <begin position="498"/>
        <end position="603"/>
    </location>
</feature>
<feature type="compositionally biased region" description="Low complexity" evidence="1">
    <location>
        <begin position="1202"/>
        <end position="1237"/>
    </location>
</feature>
<feature type="compositionally biased region" description="Basic and acidic residues" evidence="1">
    <location>
        <begin position="916"/>
        <end position="926"/>
    </location>
</feature>
<gene>
    <name evidence="2" type="ORF">LECACI_7A000023</name>
</gene>
<feature type="compositionally biased region" description="Basic and acidic residues" evidence="1">
    <location>
        <begin position="1157"/>
        <end position="1168"/>
    </location>
</feature>
<dbReference type="InterPro" id="IPR009072">
    <property type="entry name" value="Histone-fold"/>
</dbReference>
<protein>
    <submittedName>
        <fullName evidence="2">Uncharacterized protein</fullName>
    </submittedName>
</protein>
<feature type="compositionally biased region" description="Low complexity" evidence="1">
    <location>
        <begin position="979"/>
        <end position="992"/>
    </location>
</feature>
<feature type="compositionally biased region" description="Polar residues" evidence="1">
    <location>
        <begin position="761"/>
        <end position="781"/>
    </location>
</feature>
<sequence length="1482" mass="160604">MADHQQRLYHSLRAESPVSPLVSPLYSEFSRLPQSHSLSTATPPRLATERSNDAYDVSPITMYRASTMSRSGSVSSYSSAYTSTLPSTPANVFPPPQYVAPFGAEQVVSERKRRCSDDEFGRPSTVTSDREEVQFSPGALASVNHFLDYLLYSFLGNAKSTTLTALRPAVRDVLKGRLAAEAIASAEDELQELLGGGEDEEEEMDHRQTVAERNRTWDTELVWKRTRLRVMVYTRLGEVEDDDEERFLQEDELFHHGDRRFSHATGLVSWAAAIFLTSVLEYIAEQALQCAGRAADSRWERQSKNPPRVSMSASGLVQHLDGVTVEQFDCEKVALHSTLGRLWRTWKRSNQKTFTTTTTSTTTRSPTPAAGGNHNFSRRFSRDLFGAAVSPVSAMDESRGPSMAAHTKEADEAEAEDALQVAPPEIPEEEYPEHVLAANIRLPLSSEKQDVDEIEVPGLARDPDDLESVMNRCMSPQLKRRNSEADFSPSRLQRMLGSELPLSSENRDPTDGAVLEHSQKPVLTRQRSSSAPTRSKRRYVESREVGADRSSAQAEIGDWAPNSLPDAAATDADDTKAEAEPGRNVNKLPVSENLDKSKDPRGTIFESAAPASAAAAAAAAALVYGANTKKKLSRESSPAIGMGIEDRDSQKLLARDIKRMSMPLPVPLHEGQRSRRVSMGQPRAPASLVTTDGAENRRSTDTAGGSSTRTLSPKSRNEEANANVTKGQQAERPVGIGVAHTSDEAVSALKQDERHHHARDSFTTPSPQRQSRLIIGSSPSEMLSPLATRDSAPNENLETGVPATTPESFLEKRSLSVSPKAQQSEEAPKSQTAVASQRDGPIAVQRQMPNALTTSDTATALQPSSGVEISPLQQTSSTASEKTSSLMSHAKKPSNSETAPSVVQEQPSVQKMAVKKQQDIRARGQEEFPLTSASIRGPEDFEMFVQGGDTVKYTLTPEHVRDVETSPNTVPLAKLRAQTTPTPTTSERPPSRVGRSLAAKQATPAIPVPPDPEEEREPRGEERRRSSSRPPVRNTSVHRKSGLMAREPQVVTDSTRDFADFIRSTGPDKEQEIYPIISNRASLQSVRQAYILGSRSSSPGANSVRSQNRISAKGESVPPMPPIPRRKSDMQPRGATSTTDSGTSDLIDFIRTGPNEVGKDGEPREHRISRSVAPFRTTMDSDQLQEWGDHIAAQPDLKLNTSVPSVRSASSPKSSSYTNRTSANSRSALLNSASSALEVSQPAYSGQQQRLPSKATSQVGPPEPVVKRYRNKDPYAIDYDDDEGDDFLTALPKGKREEESLIDFLRNTGPSEAAQAASSSKADTRNPPTVGPHRSGASGLQVLGADAVSAGNTSPSAPSRDGHRPRTSISGEVAAKNTTTTVAIGPISKQPPRQKMEARSGTKRENGTGDLADFLRSSGPSPAAATAAATPPPYLKQNSSKASIQSGKTKKSEKSTRKSGSFFGSLFSRKTAPAAGKAYLDM</sequence>
<feature type="compositionally biased region" description="Low complexity" evidence="1">
    <location>
        <begin position="1311"/>
        <end position="1321"/>
    </location>
</feature>
<feature type="region of interest" description="Disordered" evidence="1">
    <location>
        <begin position="627"/>
        <end position="941"/>
    </location>
</feature>
<feature type="compositionally biased region" description="Basic and acidic residues" evidence="1">
    <location>
        <begin position="538"/>
        <end position="547"/>
    </location>
</feature>
<dbReference type="Proteomes" id="UP001296104">
    <property type="component" value="Unassembled WGS sequence"/>
</dbReference>
<name>A0AAI8W0B4_9PEZI</name>
<reference evidence="2" key="1">
    <citation type="submission" date="2023-11" db="EMBL/GenBank/DDBJ databases">
        <authorList>
            <person name="Alioto T."/>
            <person name="Alioto T."/>
            <person name="Gomez Garrido J."/>
        </authorList>
    </citation>
    <scope>NUCLEOTIDE SEQUENCE</scope>
</reference>
<feature type="compositionally biased region" description="Low complexity" evidence="1">
    <location>
        <begin position="1136"/>
        <end position="1145"/>
    </location>
</feature>
<feature type="compositionally biased region" description="Basic and acidic residues" evidence="1">
    <location>
        <begin position="644"/>
        <end position="659"/>
    </location>
</feature>
<feature type="compositionally biased region" description="Basic and acidic residues" evidence="1">
    <location>
        <begin position="1394"/>
        <end position="1407"/>
    </location>
</feature>
<evidence type="ECO:0000313" key="2">
    <source>
        <dbReference type="EMBL" id="CAK3734961.1"/>
    </source>
</evidence>
<keyword evidence="3" id="KW-1185">Reference proteome</keyword>
<feature type="region of interest" description="Disordered" evidence="1">
    <location>
        <begin position="1061"/>
        <end position="1080"/>
    </location>
</feature>
<feature type="compositionally biased region" description="Basic and acidic residues" evidence="1">
    <location>
        <begin position="1061"/>
        <end position="1072"/>
    </location>
</feature>
<dbReference type="Gene3D" id="1.10.20.10">
    <property type="entry name" value="Histone, subunit A"/>
    <property type="match status" value="1"/>
</dbReference>
<feature type="region of interest" description="Disordered" evidence="1">
    <location>
        <begin position="958"/>
        <end position="1055"/>
    </location>
</feature>
<feature type="compositionally biased region" description="Polar residues" evidence="1">
    <location>
        <begin position="1094"/>
        <end position="1110"/>
    </location>
</feature>
<feature type="compositionally biased region" description="Basic and acidic residues" evidence="1">
    <location>
        <begin position="1016"/>
        <end position="1025"/>
    </location>
</feature>
<dbReference type="GO" id="GO:0046982">
    <property type="term" value="F:protein heterodimerization activity"/>
    <property type="evidence" value="ECO:0007669"/>
    <property type="project" value="InterPro"/>
</dbReference>
<evidence type="ECO:0000313" key="3">
    <source>
        <dbReference type="Proteomes" id="UP001296104"/>
    </source>
</evidence>
<feature type="region of interest" description="Disordered" evidence="1">
    <location>
        <begin position="1093"/>
        <end position="1467"/>
    </location>
</feature>
<feature type="compositionally biased region" description="Polar residues" evidence="1">
    <location>
        <begin position="1436"/>
        <end position="1445"/>
    </location>
</feature>
<organism evidence="2 3">
    <name type="scientific">Lecanosticta acicola</name>
    <dbReference type="NCBI Taxonomy" id="111012"/>
    <lineage>
        <taxon>Eukaryota</taxon>
        <taxon>Fungi</taxon>
        <taxon>Dikarya</taxon>
        <taxon>Ascomycota</taxon>
        <taxon>Pezizomycotina</taxon>
        <taxon>Dothideomycetes</taxon>
        <taxon>Dothideomycetidae</taxon>
        <taxon>Mycosphaerellales</taxon>
        <taxon>Mycosphaerellaceae</taxon>
        <taxon>Lecanosticta</taxon>
    </lineage>
</organism>
<evidence type="ECO:0000256" key="1">
    <source>
        <dbReference type="SAM" id="MobiDB-lite"/>
    </source>
</evidence>
<dbReference type="EMBL" id="CAVMBE010000001">
    <property type="protein sequence ID" value="CAK3734961.1"/>
    <property type="molecule type" value="Genomic_DNA"/>
</dbReference>
<proteinExistence type="predicted"/>
<feature type="compositionally biased region" description="Polar residues" evidence="1">
    <location>
        <begin position="701"/>
        <end position="728"/>
    </location>
</feature>
<feature type="compositionally biased region" description="Polar residues" evidence="1">
    <location>
        <begin position="1242"/>
        <end position="1259"/>
    </location>
</feature>
<feature type="region of interest" description="Disordered" evidence="1">
    <location>
        <begin position="353"/>
        <end position="377"/>
    </location>
</feature>
<comment type="caution">
    <text evidence="2">The sequence shown here is derived from an EMBL/GenBank/DDBJ whole genome shotgun (WGS) entry which is preliminary data.</text>
</comment>
<feature type="compositionally biased region" description="Low complexity" evidence="1">
    <location>
        <begin position="353"/>
        <end position="368"/>
    </location>
</feature>
<feature type="compositionally biased region" description="Polar residues" evidence="1">
    <location>
        <begin position="847"/>
        <end position="909"/>
    </location>
</feature>
<accession>A0AAI8W0B4</accession>